<evidence type="ECO:0000259" key="2">
    <source>
        <dbReference type="Pfam" id="PF01575"/>
    </source>
</evidence>
<dbReference type="AlphaFoldDB" id="A0A4Q2DGG1"/>
<dbReference type="InterPro" id="IPR002539">
    <property type="entry name" value="MaoC-like_dom"/>
</dbReference>
<dbReference type="Proteomes" id="UP000290288">
    <property type="component" value="Unassembled WGS sequence"/>
</dbReference>
<dbReference type="Pfam" id="PF01575">
    <property type="entry name" value="MaoC_dehydratas"/>
    <property type="match status" value="1"/>
</dbReference>
<dbReference type="GO" id="GO:0006633">
    <property type="term" value="P:fatty acid biosynthetic process"/>
    <property type="evidence" value="ECO:0007669"/>
    <property type="project" value="InterPro"/>
</dbReference>
<protein>
    <recommendedName>
        <fullName evidence="2">MaoC-like domain-containing protein</fullName>
    </recommendedName>
</protein>
<gene>
    <name evidence="3" type="ORF">EST38_g6990</name>
</gene>
<dbReference type="InterPro" id="IPR029069">
    <property type="entry name" value="HotDog_dom_sf"/>
</dbReference>
<dbReference type="InterPro" id="IPR003965">
    <property type="entry name" value="Fatty_acid_synthase"/>
</dbReference>
<dbReference type="InterPro" id="IPR050830">
    <property type="entry name" value="Fungal_FAS"/>
</dbReference>
<dbReference type="Gene3D" id="3.10.129.10">
    <property type="entry name" value="Hotdog Thioesterase"/>
    <property type="match status" value="1"/>
</dbReference>
<dbReference type="PANTHER" id="PTHR10982:SF21">
    <property type="entry name" value="FATTY ACID SYNTHASE SUBUNIT BETA"/>
    <property type="match status" value="1"/>
</dbReference>
<dbReference type="EMBL" id="SDEE01000236">
    <property type="protein sequence ID" value="RXW18863.1"/>
    <property type="molecule type" value="Genomic_DNA"/>
</dbReference>
<keyword evidence="1" id="KW-0808">Transferase</keyword>
<name>A0A4Q2DGG1_9AGAR</name>
<dbReference type="SUPFAM" id="SSF54637">
    <property type="entry name" value="Thioesterase/thiol ester dehydrase-isomerase"/>
    <property type="match status" value="1"/>
</dbReference>
<keyword evidence="4" id="KW-1185">Reference proteome</keyword>
<feature type="domain" description="MaoC-like" evidence="2">
    <location>
        <begin position="16"/>
        <end position="96"/>
    </location>
</feature>
<dbReference type="STRING" id="2316362.A0A4Q2DGG1"/>
<evidence type="ECO:0000256" key="1">
    <source>
        <dbReference type="ARBA" id="ARBA00022679"/>
    </source>
</evidence>
<reference evidence="3 4" key="1">
    <citation type="submission" date="2019-01" db="EMBL/GenBank/DDBJ databases">
        <title>Draft genome sequence of Psathyrella aberdarensis IHI B618.</title>
        <authorList>
            <person name="Buettner E."/>
            <person name="Kellner H."/>
        </authorList>
    </citation>
    <scope>NUCLEOTIDE SEQUENCE [LARGE SCALE GENOMIC DNA]</scope>
    <source>
        <strain evidence="3 4">IHI B618</strain>
    </source>
</reference>
<evidence type="ECO:0000313" key="3">
    <source>
        <dbReference type="EMBL" id="RXW18863.1"/>
    </source>
</evidence>
<dbReference type="GO" id="GO:0005835">
    <property type="term" value="C:fatty acid synthase complex"/>
    <property type="evidence" value="ECO:0007669"/>
    <property type="project" value="InterPro"/>
</dbReference>
<dbReference type="PANTHER" id="PTHR10982">
    <property type="entry name" value="MALONYL COA-ACYL CARRIER PROTEIN TRANSACYLASE"/>
    <property type="match status" value="1"/>
</dbReference>
<comment type="caution">
    <text evidence="3">The sequence shown here is derived from an EMBL/GenBank/DDBJ whole genome shotgun (WGS) entry which is preliminary data.</text>
</comment>
<dbReference type="OrthoDB" id="3045391at2759"/>
<proteinExistence type="predicted"/>
<dbReference type="PRINTS" id="PR01483">
    <property type="entry name" value="FASYNTHASE"/>
</dbReference>
<sequence>MPLISHPLSLIVHLPTISGDFNPIHVNPYFLDYASLPATITHGLWSSAATRRYVETVVPKGHPERVIAHNVSFVGMVILSDELSIKSRHVGMPDRNIVVNAARRLWLLDPRNRQGQPKGKDHPFWWYKGQAIRQCYMDMTYHAMDKDGHVKTLPLFADIDI</sequence>
<dbReference type="GO" id="GO:0004312">
    <property type="term" value="F:fatty acid synthase activity"/>
    <property type="evidence" value="ECO:0007669"/>
    <property type="project" value="InterPro"/>
</dbReference>
<evidence type="ECO:0000313" key="4">
    <source>
        <dbReference type="Proteomes" id="UP000290288"/>
    </source>
</evidence>
<accession>A0A4Q2DGG1</accession>
<organism evidence="3 4">
    <name type="scientific">Candolleomyces aberdarensis</name>
    <dbReference type="NCBI Taxonomy" id="2316362"/>
    <lineage>
        <taxon>Eukaryota</taxon>
        <taxon>Fungi</taxon>
        <taxon>Dikarya</taxon>
        <taxon>Basidiomycota</taxon>
        <taxon>Agaricomycotina</taxon>
        <taxon>Agaricomycetes</taxon>
        <taxon>Agaricomycetidae</taxon>
        <taxon>Agaricales</taxon>
        <taxon>Agaricineae</taxon>
        <taxon>Psathyrellaceae</taxon>
        <taxon>Candolleomyces</taxon>
    </lineage>
</organism>
<dbReference type="Gene3D" id="6.10.60.10">
    <property type="match status" value="1"/>
</dbReference>